<protein>
    <submittedName>
        <fullName evidence="1">Uncharacterized protein</fullName>
    </submittedName>
</protein>
<name>A0A9W9DFV5_9AGAR</name>
<dbReference type="EMBL" id="JANVFS010000038">
    <property type="protein sequence ID" value="KAJ4468420.1"/>
    <property type="molecule type" value="Genomic_DNA"/>
</dbReference>
<evidence type="ECO:0000313" key="1">
    <source>
        <dbReference type="EMBL" id="KAJ4468420.1"/>
    </source>
</evidence>
<reference evidence="1" key="1">
    <citation type="submission" date="2022-08" db="EMBL/GenBank/DDBJ databases">
        <authorList>
            <consortium name="DOE Joint Genome Institute"/>
            <person name="Min B."/>
            <person name="Riley R."/>
            <person name="Sierra-Patev S."/>
            <person name="Naranjo-Ortiz M."/>
            <person name="Looney B."/>
            <person name="Konkel Z."/>
            <person name="Slot J.C."/>
            <person name="Sakamoto Y."/>
            <person name="Steenwyk J.L."/>
            <person name="Rokas A."/>
            <person name="Carro J."/>
            <person name="Camarero S."/>
            <person name="Ferreira P."/>
            <person name="Molpeceres G."/>
            <person name="Ruiz-Duenas F.J."/>
            <person name="Serrano A."/>
            <person name="Henrissat B."/>
            <person name="Drula E."/>
            <person name="Hughes K.W."/>
            <person name="Mata J.L."/>
            <person name="Ishikawa N.K."/>
            <person name="Vargas-Isla R."/>
            <person name="Ushijima S."/>
            <person name="Smith C.A."/>
            <person name="Ahrendt S."/>
            <person name="Andreopoulos W."/>
            <person name="He G."/>
            <person name="Labutti K."/>
            <person name="Lipzen A."/>
            <person name="Ng V."/>
            <person name="Sandor L."/>
            <person name="Barry K."/>
            <person name="Martinez A.T."/>
            <person name="Xiao Y."/>
            <person name="Gibbons J.G."/>
            <person name="Terashima K."/>
            <person name="Hibbett D.S."/>
            <person name="Grigoriev I.V."/>
        </authorList>
    </citation>
    <scope>NUCLEOTIDE SEQUENCE</scope>
    <source>
        <strain evidence="1">Sp2 HRB7682 ss15</strain>
    </source>
</reference>
<comment type="caution">
    <text evidence="1">The sequence shown here is derived from an EMBL/GenBank/DDBJ whole genome shotgun (WGS) entry which is preliminary data.</text>
</comment>
<proteinExistence type="predicted"/>
<dbReference type="Proteomes" id="UP001150238">
    <property type="component" value="Unassembled WGS sequence"/>
</dbReference>
<organism evidence="1 2">
    <name type="scientific">Lentinula lateritia</name>
    <dbReference type="NCBI Taxonomy" id="40482"/>
    <lineage>
        <taxon>Eukaryota</taxon>
        <taxon>Fungi</taxon>
        <taxon>Dikarya</taxon>
        <taxon>Basidiomycota</taxon>
        <taxon>Agaricomycotina</taxon>
        <taxon>Agaricomycetes</taxon>
        <taxon>Agaricomycetidae</taxon>
        <taxon>Agaricales</taxon>
        <taxon>Marasmiineae</taxon>
        <taxon>Omphalotaceae</taxon>
        <taxon>Lentinula</taxon>
    </lineage>
</organism>
<sequence>MTGIEIPIIAAVSAKVVAAIKSNRTSVLIEETRRILNDEHLTNLLSLLYELDPDLAAENTELYTRARAIFNNLNLMKSSKYILIRYISARNAVSLATEYQKSVADNTTDAKIKQAREKALRRAQMKHSKQMKQVINMSTDRGPSPTPRFIQNHQFAAPNTQRPQYILQTLSGAAFVYPRGTPDNPTICCPVGSKLVMPDGFKCGTIAYYDQQLAMIGLNANSSTSQTEEDDLVPVIEVRDVPYSRRGSAQAFPRSHRRRSTNSEELVEDVIRNGLQDIAESVHCIGTFRIANGSDSDVASIATTYLSFDGADTEGGSVSDESLLDDF</sequence>
<dbReference type="AlphaFoldDB" id="A0A9W9DFV5"/>
<reference evidence="1" key="2">
    <citation type="journal article" date="2023" name="Proc. Natl. Acad. Sci. U.S.A.">
        <title>A global phylogenomic analysis of the shiitake genus Lentinula.</title>
        <authorList>
            <person name="Sierra-Patev S."/>
            <person name="Min B."/>
            <person name="Naranjo-Ortiz M."/>
            <person name="Looney B."/>
            <person name="Konkel Z."/>
            <person name="Slot J.C."/>
            <person name="Sakamoto Y."/>
            <person name="Steenwyk J.L."/>
            <person name="Rokas A."/>
            <person name="Carro J."/>
            <person name="Camarero S."/>
            <person name="Ferreira P."/>
            <person name="Molpeceres G."/>
            <person name="Ruiz-Duenas F.J."/>
            <person name="Serrano A."/>
            <person name="Henrissat B."/>
            <person name="Drula E."/>
            <person name="Hughes K.W."/>
            <person name="Mata J.L."/>
            <person name="Ishikawa N.K."/>
            <person name="Vargas-Isla R."/>
            <person name="Ushijima S."/>
            <person name="Smith C.A."/>
            <person name="Donoghue J."/>
            <person name="Ahrendt S."/>
            <person name="Andreopoulos W."/>
            <person name="He G."/>
            <person name="LaButti K."/>
            <person name="Lipzen A."/>
            <person name="Ng V."/>
            <person name="Riley R."/>
            <person name="Sandor L."/>
            <person name="Barry K."/>
            <person name="Martinez A.T."/>
            <person name="Xiao Y."/>
            <person name="Gibbons J.G."/>
            <person name="Terashima K."/>
            <person name="Grigoriev I.V."/>
            <person name="Hibbett D."/>
        </authorList>
    </citation>
    <scope>NUCLEOTIDE SEQUENCE</scope>
    <source>
        <strain evidence="1">Sp2 HRB7682 ss15</strain>
    </source>
</reference>
<accession>A0A9W9DFV5</accession>
<evidence type="ECO:0000313" key="2">
    <source>
        <dbReference type="Proteomes" id="UP001150238"/>
    </source>
</evidence>
<gene>
    <name evidence="1" type="ORF">C8J55DRAFT_551916</name>
</gene>